<keyword evidence="2" id="KW-1185">Reference proteome</keyword>
<reference evidence="1" key="1">
    <citation type="journal article" date="2020" name="Stud. Mycol.">
        <title>101 Dothideomycetes genomes: a test case for predicting lifestyles and emergence of pathogens.</title>
        <authorList>
            <person name="Haridas S."/>
            <person name="Albert R."/>
            <person name="Binder M."/>
            <person name="Bloem J."/>
            <person name="Labutti K."/>
            <person name="Salamov A."/>
            <person name="Andreopoulos B."/>
            <person name="Baker S."/>
            <person name="Barry K."/>
            <person name="Bills G."/>
            <person name="Bluhm B."/>
            <person name="Cannon C."/>
            <person name="Castanera R."/>
            <person name="Culley D."/>
            <person name="Daum C."/>
            <person name="Ezra D."/>
            <person name="Gonzalez J."/>
            <person name="Henrissat B."/>
            <person name="Kuo A."/>
            <person name="Liang C."/>
            <person name="Lipzen A."/>
            <person name="Lutzoni F."/>
            <person name="Magnuson J."/>
            <person name="Mondo S."/>
            <person name="Nolan M."/>
            <person name="Ohm R."/>
            <person name="Pangilinan J."/>
            <person name="Park H.-J."/>
            <person name="Ramirez L."/>
            <person name="Alfaro M."/>
            <person name="Sun H."/>
            <person name="Tritt A."/>
            <person name="Yoshinaga Y."/>
            <person name="Zwiers L.-H."/>
            <person name="Turgeon B."/>
            <person name="Goodwin S."/>
            <person name="Spatafora J."/>
            <person name="Crous P."/>
            <person name="Grigoriev I."/>
        </authorList>
    </citation>
    <scope>NUCLEOTIDE SEQUENCE</scope>
    <source>
        <strain evidence="1">ATCC 200398</strain>
    </source>
</reference>
<accession>A0ACB6R196</accession>
<sequence>MALKRPRPGDNDGPSKKQKKGFSVGPANLPDGTYRRKVQKIKKDLIHKAKLKKEYAKVKAREQPSATHKSVYDRDDEGRVHNDSAEPAPGPTLDPHPDRLKLWEQASPEPSLAHDLPDRRKRRPRPQPYRDETEVARKRKEDADARRRAREEAEKERQKRLAERERFRKTMAKARGGGPHGQRKLGRESTVLLEKVRRLVGSA</sequence>
<proteinExistence type="predicted"/>
<name>A0ACB6R196_9PLEO</name>
<evidence type="ECO:0000313" key="2">
    <source>
        <dbReference type="Proteomes" id="UP000799755"/>
    </source>
</evidence>
<comment type="caution">
    <text evidence="1">The sequence shown here is derived from an EMBL/GenBank/DDBJ whole genome shotgun (WGS) entry which is preliminary data.</text>
</comment>
<protein>
    <submittedName>
        <fullName evidence="1">Uncharacterized protein</fullName>
    </submittedName>
</protein>
<dbReference type="EMBL" id="MU003501">
    <property type="protein sequence ID" value="KAF2472916.1"/>
    <property type="molecule type" value="Genomic_DNA"/>
</dbReference>
<organism evidence="1 2">
    <name type="scientific">Lindgomyces ingoldianus</name>
    <dbReference type="NCBI Taxonomy" id="673940"/>
    <lineage>
        <taxon>Eukaryota</taxon>
        <taxon>Fungi</taxon>
        <taxon>Dikarya</taxon>
        <taxon>Ascomycota</taxon>
        <taxon>Pezizomycotina</taxon>
        <taxon>Dothideomycetes</taxon>
        <taxon>Pleosporomycetidae</taxon>
        <taxon>Pleosporales</taxon>
        <taxon>Lindgomycetaceae</taxon>
        <taxon>Lindgomyces</taxon>
    </lineage>
</organism>
<gene>
    <name evidence="1" type="ORF">BDR25DRAFT_283524</name>
</gene>
<dbReference type="Proteomes" id="UP000799755">
    <property type="component" value="Unassembled WGS sequence"/>
</dbReference>
<evidence type="ECO:0000313" key="1">
    <source>
        <dbReference type="EMBL" id="KAF2472916.1"/>
    </source>
</evidence>